<sequence>MPAGEHAHRSTRECDFYTHQGCQFREHVPDESLGSDAAVMEIYNNFREIIAMRPPQLMFPERLTRLVPREAGDEIDGRLQCKEVFWWEGIQLVPPRPTLGLLGKLYSSSNKFNPHARPGSPSLSTAHTSAQSLTGNNTSAPCASPIPKAVNVKPIREESPKQKPGAPGKSDGGVEAADDTSDTDESEQSSDSVRTDEDTPPRKPRQRLRSLPPPAMRNKSRRWGTSGGGRLWAATVSARSNQDGQRRYEERAASHMCATLAKKLNQTAKSKPQPGLTNIYSRFSKI</sequence>
<evidence type="ECO:0000313" key="2">
    <source>
        <dbReference type="EMBL" id="VVC97841.1"/>
    </source>
</evidence>
<protein>
    <submittedName>
        <fullName evidence="2">Uncharacterized protein</fullName>
    </submittedName>
</protein>
<organism evidence="2 3">
    <name type="scientific">Leptidea sinapis</name>
    <dbReference type="NCBI Taxonomy" id="189913"/>
    <lineage>
        <taxon>Eukaryota</taxon>
        <taxon>Metazoa</taxon>
        <taxon>Ecdysozoa</taxon>
        <taxon>Arthropoda</taxon>
        <taxon>Hexapoda</taxon>
        <taxon>Insecta</taxon>
        <taxon>Pterygota</taxon>
        <taxon>Neoptera</taxon>
        <taxon>Endopterygota</taxon>
        <taxon>Lepidoptera</taxon>
        <taxon>Glossata</taxon>
        <taxon>Ditrysia</taxon>
        <taxon>Papilionoidea</taxon>
        <taxon>Pieridae</taxon>
        <taxon>Dismorphiinae</taxon>
        <taxon>Leptidea</taxon>
    </lineage>
</organism>
<feature type="compositionally biased region" description="Acidic residues" evidence="1">
    <location>
        <begin position="176"/>
        <end position="188"/>
    </location>
</feature>
<dbReference type="Proteomes" id="UP000324832">
    <property type="component" value="Unassembled WGS sequence"/>
</dbReference>
<gene>
    <name evidence="2" type="ORF">LSINAPIS_LOCUS9034</name>
</gene>
<feature type="compositionally biased region" description="Polar residues" evidence="1">
    <location>
        <begin position="121"/>
        <end position="141"/>
    </location>
</feature>
<evidence type="ECO:0000313" key="3">
    <source>
        <dbReference type="Proteomes" id="UP000324832"/>
    </source>
</evidence>
<reference evidence="2 3" key="1">
    <citation type="submission" date="2017-07" db="EMBL/GenBank/DDBJ databases">
        <authorList>
            <person name="Talla V."/>
            <person name="Backstrom N."/>
        </authorList>
    </citation>
    <scope>NUCLEOTIDE SEQUENCE [LARGE SCALE GENOMIC DNA]</scope>
</reference>
<dbReference type="AlphaFoldDB" id="A0A5E4QJG9"/>
<accession>A0A5E4QJG9</accession>
<keyword evidence="3" id="KW-1185">Reference proteome</keyword>
<evidence type="ECO:0000256" key="1">
    <source>
        <dbReference type="SAM" id="MobiDB-lite"/>
    </source>
</evidence>
<feature type="region of interest" description="Disordered" evidence="1">
    <location>
        <begin position="112"/>
        <end position="229"/>
    </location>
</feature>
<proteinExistence type="predicted"/>
<dbReference type="EMBL" id="FZQP02003333">
    <property type="protein sequence ID" value="VVC97841.1"/>
    <property type="molecule type" value="Genomic_DNA"/>
</dbReference>
<name>A0A5E4QJG9_9NEOP</name>